<evidence type="ECO:0000313" key="1">
    <source>
        <dbReference type="EMBL" id="KAF0921883.1"/>
    </source>
</evidence>
<dbReference type="Proteomes" id="UP000479710">
    <property type="component" value="Unassembled WGS sequence"/>
</dbReference>
<dbReference type="EMBL" id="SPHZ02000004">
    <property type="protein sequence ID" value="KAF0921883.1"/>
    <property type="molecule type" value="Genomic_DNA"/>
</dbReference>
<accession>A0A6G1ED68</accession>
<gene>
    <name evidence="1" type="ORF">E2562_020343</name>
</gene>
<reference evidence="1 2" key="1">
    <citation type="submission" date="2019-11" db="EMBL/GenBank/DDBJ databases">
        <title>Whole genome sequence of Oryza granulata.</title>
        <authorList>
            <person name="Li W."/>
        </authorList>
    </citation>
    <scope>NUCLEOTIDE SEQUENCE [LARGE SCALE GENOMIC DNA]</scope>
    <source>
        <strain evidence="2">cv. Menghai</strain>
        <tissue evidence="1">Leaf</tissue>
    </source>
</reference>
<name>A0A6G1ED68_9ORYZ</name>
<organism evidence="1 2">
    <name type="scientific">Oryza meyeriana var. granulata</name>
    <dbReference type="NCBI Taxonomy" id="110450"/>
    <lineage>
        <taxon>Eukaryota</taxon>
        <taxon>Viridiplantae</taxon>
        <taxon>Streptophyta</taxon>
        <taxon>Embryophyta</taxon>
        <taxon>Tracheophyta</taxon>
        <taxon>Spermatophyta</taxon>
        <taxon>Magnoliopsida</taxon>
        <taxon>Liliopsida</taxon>
        <taxon>Poales</taxon>
        <taxon>Poaceae</taxon>
        <taxon>BOP clade</taxon>
        <taxon>Oryzoideae</taxon>
        <taxon>Oryzeae</taxon>
        <taxon>Oryzinae</taxon>
        <taxon>Oryza</taxon>
        <taxon>Oryza meyeriana</taxon>
    </lineage>
</organism>
<sequence length="71" mass="7898">MVHYLGDEDVDAGVLVVLAELVDGLAGAEHHLVLLDVLMAAQRLEQPRHALEQLVLFHLFLLSLPRKQSSF</sequence>
<evidence type="ECO:0000313" key="2">
    <source>
        <dbReference type="Proteomes" id="UP000479710"/>
    </source>
</evidence>
<comment type="caution">
    <text evidence="1">The sequence shown here is derived from an EMBL/GenBank/DDBJ whole genome shotgun (WGS) entry which is preliminary data.</text>
</comment>
<keyword evidence="2" id="KW-1185">Reference proteome</keyword>
<dbReference type="AlphaFoldDB" id="A0A6G1ED68"/>
<proteinExistence type="predicted"/>
<protein>
    <submittedName>
        <fullName evidence="1">Uncharacterized protein</fullName>
    </submittedName>
</protein>